<comment type="subcellular location">
    <subcellularLocation>
        <location evidence="1">Virion</location>
    </subcellularLocation>
</comment>
<dbReference type="SUPFAM" id="SSF51126">
    <property type="entry name" value="Pectin lyase-like"/>
    <property type="match status" value="1"/>
</dbReference>
<accession>A0A8S5URM1</accession>
<evidence type="ECO:0000256" key="1">
    <source>
        <dbReference type="ARBA" id="ARBA00004328"/>
    </source>
</evidence>
<dbReference type="GO" id="GO:0051701">
    <property type="term" value="P:biological process involved in interaction with host"/>
    <property type="evidence" value="ECO:0007669"/>
    <property type="project" value="UniProtKB-ARBA"/>
</dbReference>
<protein>
    <submittedName>
        <fullName evidence="3">Uncharacterized protein</fullName>
    </submittedName>
</protein>
<dbReference type="EMBL" id="BK016125">
    <property type="protein sequence ID" value="DAF97052.1"/>
    <property type="molecule type" value="Genomic_DNA"/>
</dbReference>
<dbReference type="GO" id="GO:0019058">
    <property type="term" value="P:viral life cycle"/>
    <property type="evidence" value="ECO:0007669"/>
    <property type="project" value="UniProtKB-ARBA"/>
</dbReference>
<evidence type="ECO:0000256" key="2">
    <source>
        <dbReference type="ARBA" id="ARBA00022844"/>
    </source>
</evidence>
<reference evidence="3" key="1">
    <citation type="journal article" date="2021" name="Proc. Natl. Acad. Sci. U.S.A.">
        <title>A Catalog of Tens of Thousands of Viruses from Human Metagenomes Reveals Hidden Associations with Chronic Diseases.</title>
        <authorList>
            <person name="Tisza M.J."/>
            <person name="Buck C.B."/>
        </authorList>
    </citation>
    <scope>NUCLEOTIDE SEQUENCE</scope>
    <source>
        <strain evidence="3">Ctg6c78</strain>
    </source>
</reference>
<organism evidence="3">
    <name type="scientific">Siphoviridae sp. ctg6c78</name>
    <dbReference type="NCBI Taxonomy" id="2825603"/>
    <lineage>
        <taxon>Viruses</taxon>
        <taxon>Duplodnaviria</taxon>
        <taxon>Heunggongvirae</taxon>
        <taxon>Uroviricota</taxon>
        <taxon>Caudoviricetes</taxon>
    </lineage>
</organism>
<sequence>MATVISEKLTINGVGSEVVLDGFDFTGNGYVEVKNASAVSIKNCRIYGIVPEAAKSFWLHVYNDIPVKLVVENCFFGNNPASGSNKMYNLIEPTAQFMDGSSISNNYFAADCCVHNIINVYGAVDNSEININGNVVEMTAGGVRIGVKGDKTCSINVRNNKVLAENPAYAAEDQGLVTIQPYNKSTTSFAKMTIAMSGNELPCDQIIYAGYTSKDTVLNSETMPKVIINGKVANVTIYQW</sequence>
<keyword evidence="2" id="KW-0946">Virion</keyword>
<proteinExistence type="predicted"/>
<name>A0A8S5URM1_9CAUD</name>
<dbReference type="GO" id="GO:0044423">
    <property type="term" value="C:virion component"/>
    <property type="evidence" value="ECO:0007669"/>
    <property type="project" value="UniProtKB-KW"/>
</dbReference>
<evidence type="ECO:0000313" key="3">
    <source>
        <dbReference type="EMBL" id="DAF97052.1"/>
    </source>
</evidence>
<dbReference type="InterPro" id="IPR011050">
    <property type="entry name" value="Pectin_lyase_fold/virulence"/>
</dbReference>